<dbReference type="PANTHER" id="PTHR45737">
    <property type="entry name" value="VON WILLEBRAND FACTOR A DOMAIN-CONTAINING PROTEIN 5A"/>
    <property type="match status" value="1"/>
</dbReference>
<dbReference type="eggNOG" id="ENOG502QRPK">
    <property type="taxonomic scope" value="Eukaryota"/>
</dbReference>
<dbReference type="Gene3D" id="3.40.50.410">
    <property type="entry name" value="von Willebrand factor, type A domain"/>
    <property type="match status" value="1"/>
</dbReference>
<gene>
    <name evidence="4" type="ORF">TRIATDRAFT_161969</name>
</gene>
<evidence type="ECO:0000259" key="3">
    <source>
        <dbReference type="PROSITE" id="PS51468"/>
    </source>
</evidence>
<feature type="domain" description="VIT" evidence="3">
    <location>
        <begin position="1"/>
        <end position="134"/>
    </location>
</feature>
<dbReference type="Proteomes" id="UP000005426">
    <property type="component" value="Unassembled WGS sequence"/>
</dbReference>
<dbReference type="InterPro" id="IPR002035">
    <property type="entry name" value="VWF_A"/>
</dbReference>
<comment type="caution">
    <text evidence="4">The sequence shown here is derived from an EMBL/GenBank/DDBJ whole genome shotgun (WGS) entry which is preliminary data.</text>
</comment>
<feature type="non-terminal residue" evidence="4">
    <location>
        <position position="1"/>
    </location>
</feature>
<dbReference type="PROSITE" id="PS51468">
    <property type="entry name" value="VIT"/>
    <property type="match status" value="1"/>
</dbReference>
<dbReference type="SMART" id="SM00609">
    <property type="entry name" value="VIT"/>
    <property type="match status" value="1"/>
</dbReference>
<organism evidence="4 5">
    <name type="scientific">Hypocrea atroviridis (strain ATCC 20476 / IMI 206040)</name>
    <name type="common">Trichoderma atroviride</name>
    <dbReference type="NCBI Taxonomy" id="452589"/>
    <lineage>
        <taxon>Eukaryota</taxon>
        <taxon>Fungi</taxon>
        <taxon>Dikarya</taxon>
        <taxon>Ascomycota</taxon>
        <taxon>Pezizomycotina</taxon>
        <taxon>Sordariomycetes</taxon>
        <taxon>Hypocreomycetidae</taxon>
        <taxon>Hypocreales</taxon>
        <taxon>Hypocreaceae</taxon>
        <taxon>Trichoderma</taxon>
    </lineage>
</organism>
<dbReference type="SUPFAM" id="SSF53300">
    <property type="entry name" value="vWA-like"/>
    <property type="match status" value="1"/>
</dbReference>
<evidence type="ECO:0000259" key="2">
    <source>
        <dbReference type="PROSITE" id="PS50234"/>
    </source>
</evidence>
<dbReference type="PANTHER" id="PTHR45737:SF6">
    <property type="entry name" value="VON WILLEBRAND FACTOR A DOMAIN-CONTAINING PROTEIN 5A"/>
    <property type="match status" value="1"/>
</dbReference>
<evidence type="ECO:0000313" key="4">
    <source>
        <dbReference type="EMBL" id="EHK42644.1"/>
    </source>
</evidence>
<dbReference type="PROSITE" id="PS50234">
    <property type="entry name" value="VWFA"/>
    <property type="match status" value="1"/>
</dbReference>
<dbReference type="InterPro" id="IPR036465">
    <property type="entry name" value="vWFA_dom_sf"/>
</dbReference>
<protein>
    <recommendedName>
        <fullName evidence="6">VIT domain-containing protein</fullName>
    </recommendedName>
</protein>
<reference evidence="4 5" key="1">
    <citation type="journal article" date="2011" name="Genome Biol.">
        <title>Comparative genome sequence analysis underscores mycoparasitism as the ancestral life style of Trichoderma.</title>
        <authorList>
            <person name="Kubicek C.P."/>
            <person name="Herrera-Estrella A."/>
            <person name="Seidl-Seiboth V."/>
            <person name="Martinez D.A."/>
            <person name="Druzhinina I.S."/>
            <person name="Thon M."/>
            <person name="Zeilinger S."/>
            <person name="Casas-Flores S."/>
            <person name="Horwitz B.A."/>
            <person name="Mukherjee P.K."/>
            <person name="Mukherjee M."/>
            <person name="Kredics L."/>
            <person name="Alcaraz L.D."/>
            <person name="Aerts A."/>
            <person name="Antal Z."/>
            <person name="Atanasova L."/>
            <person name="Cervantes-Badillo M.G."/>
            <person name="Challacombe J."/>
            <person name="Chertkov O."/>
            <person name="McCluskey K."/>
            <person name="Coulpier F."/>
            <person name="Deshpande N."/>
            <person name="von Doehren H."/>
            <person name="Ebbole D.J."/>
            <person name="Esquivel-Naranjo E.U."/>
            <person name="Fekete E."/>
            <person name="Flipphi M."/>
            <person name="Glaser F."/>
            <person name="Gomez-Rodriguez E.Y."/>
            <person name="Gruber S."/>
            <person name="Han C."/>
            <person name="Henrissat B."/>
            <person name="Hermosa R."/>
            <person name="Hernandez-Onate M."/>
            <person name="Karaffa L."/>
            <person name="Kosti I."/>
            <person name="Le Crom S."/>
            <person name="Lindquist E."/>
            <person name="Lucas S."/>
            <person name="Luebeck M."/>
            <person name="Luebeck P.S."/>
            <person name="Margeot A."/>
            <person name="Metz B."/>
            <person name="Misra M."/>
            <person name="Nevalainen H."/>
            <person name="Omann M."/>
            <person name="Packer N."/>
            <person name="Perrone G."/>
            <person name="Uresti-Rivera E.E."/>
            <person name="Salamov A."/>
            <person name="Schmoll M."/>
            <person name="Seiboth B."/>
            <person name="Shapiro H."/>
            <person name="Sukno S."/>
            <person name="Tamayo-Ramos J.A."/>
            <person name="Tisch D."/>
            <person name="Wiest A."/>
            <person name="Wilkinson H.H."/>
            <person name="Zhang M."/>
            <person name="Coutinho P.M."/>
            <person name="Kenerley C.M."/>
            <person name="Monte E."/>
            <person name="Baker S.E."/>
            <person name="Grigoriev I.V."/>
        </authorList>
    </citation>
    <scope>NUCLEOTIDE SEQUENCE [LARGE SCALE GENOMIC DNA]</scope>
    <source>
        <strain evidence="5">ATCC 20476 / IMI 206040</strain>
    </source>
</reference>
<dbReference type="OrthoDB" id="1729737at2759"/>
<dbReference type="STRING" id="452589.G9P249"/>
<feature type="domain" description="VWFA" evidence="2">
    <location>
        <begin position="277"/>
        <end position="449"/>
    </location>
</feature>
<evidence type="ECO:0008006" key="6">
    <source>
        <dbReference type="Google" id="ProtNLM"/>
    </source>
</evidence>
<sequence>CGLYTDHSGLRQWLPLVSLDVHTTIVSSTSRTVLTQTFQSPKMAAGDHLQNVNYLFPLYDGVSVVAFTCTVGSRVIKGVVKERNEAKQVFDAAVAQGKTAGLLQQSLEASDVFTTSLGNIPAGEKVKVEVTYLGELKHDAQVDGLRFTIPTSVAPRYGHHTLQGVNLAHGEERISITVDVDVSGSSTIKSVQSPSHPISVNIGTLSTATSEPPSLQRAYATLSQGSAELNKDFVIQIVASGLGDPVAVLEAHPTIPNQRALMATLVPRFNLPTSMSEVVFLCDRSGSMGDGVKIPNVVEALKVFLKSLPVGVKFNICSFGSHHSFLWERSQKYDENSLRVAISHVSSFDSSFGGTEAHAPMAEIFKRRYRDMNLEVFLLTDGETWNQEALFQLINSNVSQSKGAIRVFALGVGAMASHALIEGVARAGNGFAQAVADGERVDKMLVRMLKGALTPHINDYTLEIKYGNDDVREEEDSDDFEVIEKIMDAMTLELPPTGSADINTSGSYKIEISLFDQSVQDEDLEMSGTSKVKMGLPAVAVPRYLQAPFQIPPLFPFSRTTVYVLLSDSTPDRQPKSVILRGTSSQGPLSLEIPITILAEKGTTIHQLAARKATRELEDGRGWIFHAKDEKGQLLQKRYDGQFSDMVEREAVRLGTQYQVSGKWCSFVAVQDDQDKADESEEIQQRQAPPAGNPNAMSPQAMAQAQAQAQAQLQAMRNQNQLMGMQRQANPLIAQQAAYRPVPGSQPNIMHPMGRMPSAQQLPVANVPQQQQQQQMSGMPTGSVPFGNHDANLANQDYQMQLMLLEQQNKKRLLMARQEQGGNPTSIPSNPPAVAASSASNNPAGGSIVGGLSPVYQNGPAGSPPGGSMKRDSFHLAAVDFNKRLKSDDVLADFDFDSFLGHSEEDLIDYSDEEAQAPEVASGPGDTPMSTLFSEQTFIGNWDWSLRLEAIVGVTKSAALADIELPGQYSQLQVVLATLCAVAYLKKKLADEKDVWELIVQKAEDWLRGQTQEDVMELERIV</sequence>
<dbReference type="OMA" id="QRAIMTT"/>
<feature type="non-terminal residue" evidence="4">
    <location>
        <position position="1022"/>
    </location>
</feature>
<evidence type="ECO:0000313" key="5">
    <source>
        <dbReference type="Proteomes" id="UP000005426"/>
    </source>
</evidence>
<keyword evidence="5" id="KW-1185">Reference proteome</keyword>
<dbReference type="HOGENOM" id="CLU_003826_2_0_1"/>
<feature type="compositionally biased region" description="Low complexity" evidence="1">
    <location>
        <begin position="832"/>
        <end position="844"/>
    </location>
</feature>
<dbReference type="SMART" id="SM00327">
    <property type="entry name" value="VWA"/>
    <property type="match status" value="1"/>
</dbReference>
<dbReference type="Pfam" id="PF13768">
    <property type="entry name" value="VWA_3"/>
    <property type="match status" value="1"/>
</dbReference>
<accession>G9P249</accession>
<dbReference type="Pfam" id="PF08487">
    <property type="entry name" value="VIT"/>
    <property type="match status" value="1"/>
</dbReference>
<dbReference type="EMBL" id="ABDG02000026">
    <property type="protein sequence ID" value="EHK42644.1"/>
    <property type="molecule type" value="Genomic_DNA"/>
</dbReference>
<evidence type="ECO:0000256" key="1">
    <source>
        <dbReference type="SAM" id="MobiDB-lite"/>
    </source>
</evidence>
<name>G9P249_HYPAI</name>
<dbReference type="InterPro" id="IPR013694">
    <property type="entry name" value="VIT"/>
</dbReference>
<proteinExistence type="predicted"/>
<dbReference type="AlphaFoldDB" id="G9P249"/>
<feature type="region of interest" description="Disordered" evidence="1">
    <location>
        <begin position="673"/>
        <end position="700"/>
    </location>
</feature>
<feature type="region of interest" description="Disordered" evidence="1">
    <location>
        <begin position="819"/>
        <end position="869"/>
    </location>
</feature>